<sequence length="853" mass="90286">ANVVMDMWVPAPSPPKKPLVSLSPGVSTDARLLSVEVAACAKAQKWEAAVELVAANRGSAALDAWNSAVGACGRAAKWDRSLALLRSLKLARKIGAQWLEPSAVTLGACSLACEKGLQWPTTLGLLTVCRDAGLLGPPVSRSDSANSSTPRSRVGAPRTGSGGQLASITGAVRACERATQWPLALLLLPEMLTPLEGRDPNLLSFTAALRVCEQGHLGGLALQLLKEFKQQSMEPSTISCNAALAACAKSHLWEAALSTLSSAQQDGLEVNAITGTSVLSAFVGQQQQQQQDQQQPGLWTRALDLLGSLRLRFLEPNEFTFSTALRTCSEAGNWESSLGLLVDMLAQSVPANVFSCTAGLIACGEGLQWDWALQLLSWGRGANFGGLRPDLVSHNAATQACLRAGRWPAALVVREDLASRALRADEFSFVMAAGACEVSFQWELVLKLLTALKADRPGVLSAPVLHSTATACVASQQWELALDILLSGPLGLEAVFANDGRLETPPSETSVGVALTACAAGQLWKAAVALLQGALGQRLQASPRLCAATIHACSIGKFEVLDGRSPPDLRLSRRWVRALDLLRWSRDEGLVEGQRNGEVPEPSRDKFQKRQSGSEVQMLNAAIQACSFFGWEHSVSLLSGAMGQSLQSDTVSWNLVASTCDKQGLWQSALEVLHIARRSGMPGDIVGYNAALSACEQHGLWQRALQLLSESTDSVHAMRPSVISCNAAISACEKAGEWAMAFRLLGQACSQRLQPDAISFNAAVAACGNMGEWATALALIAQAAQSGLPPESAAFDMAVVGCERSQKWQVSVQLLVTSGSLLLPPSFIALSSAIRGMLGGVFESPTTGQRPLG</sequence>
<dbReference type="AlphaFoldDB" id="A0A813LC74"/>
<evidence type="ECO:0000256" key="1">
    <source>
        <dbReference type="ARBA" id="ARBA00022737"/>
    </source>
</evidence>
<dbReference type="PANTHER" id="PTHR47447:SF17">
    <property type="entry name" value="OS12G0638900 PROTEIN"/>
    <property type="match status" value="1"/>
</dbReference>
<evidence type="ECO:0000256" key="2">
    <source>
        <dbReference type="PROSITE-ProRule" id="PRU00708"/>
    </source>
</evidence>
<organism evidence="4 5">
    <name type="scientific">Polarella glacialis</name>
    <name type="common">Dinoflagellate</name>
    <dbReference type="NCBI Taxonomy" id="89957"/>
    <lineage>
        <taxon>Eukaryota</taxon>
        <taxon>Sar</taxon>
        <taxon>Alveolata</taxon>
        <taxon>Dinophyceae</taxon>
        <taxon>Suessiales</taxon>
        <taxon>Suessiaceae</taxon>
        <taxon>Polarella</taxon>
    </lineage>
</organism>
<feature type="repeat" description="PPR" evidence="2">
    <location>
        <begin position="721"/>
        <end position="755"/>
    </location>
</feature>
<evidence type="ECO:0008006" key="6">
    <source>
        <dbReference type="Google" id="ProtNLM"/>
    </source>
</evidence>
<name>A0A813LC74_POLGL</name>
<evidence type="ECO:0000313" key="5">
    <source>
        <dbReference type="Proteomes" id="UP000626109"/>
    </source>
</evidence>
<dbReference type="Gene3D" id="1.25.40.10">
    <property type="entry name" value="Tetratricopeptide repeat domain"/>
    <property type="match status" value="4"/>
</dbReference>
<accession>A0A813LC74</accession>
<dbReference type="InterPro" id="IPR011990">
    <property type="entry name" value="TPR-like_helical_dom_sf"/>
</dbReference>
<feature type="repeat" description="PPR" evidence="2">
    <location>
        <begin position="317"/>
        <end position="351"/>
    </location>
</feature>
<feature type="region of interest" description="Disordered" evidence="3">
    <location>
        <begin position="139"/>
        <end position="164"/>
    </location>
</feature>
<feature type="non-terminal residue" evidence="4">
    <location>
        <position position="853"/>
    </location>
</feature>
<dbReference type="Pfam" id="PF01535">
    <property type="entry name" value="PPR"/>
    <property type="match status" value="1"/>
</dbReference>
<dbReference type="PANTHER" id="PTHR47447">
    <property type="entry name" value="OS03G0856100 PROTEIN"/>
    <property type="match status" value="1"/>
</dbReference>
<gene>
    <name evidence="4" type="ORF">PGLA2088_LOCUS41710</name>
</gene>
<dbReference type="EMBL" id="CAJNNW010033959">
    <property type="protein sequence ID" value="CAE8721075.1"/>
    <property type="molecule type" value="Genomic_DNA"/>
</dbReference>
<evidence type="ECO:0000313" key="4">
    <source>
        <dbReference type="EMBL" id="CAE8721075.1"/>
    </source>
</evidence>
<feature type="non-terminal residue" evidence="4">
    <location>
        <position position="1"/>
    </location>
</feature>
<evidence type="ECO:0000256" key="3">
    <source>
        <dbReference type="SAM" id="MobiDB-lite"/>
    </source>
</evidence>
<reference evidence="4" key="1">
    <citation type="submission" date="2021-02" db="EMBL/GenBank/DDBJ databases">
        <authorList>
            <person name="Dougan E. K."/>
            <person name="Rhodes N."/>
            <person name="Thang M."/>
            <person name="Chan C."/>
        </authorList>
    </citation>
    <scope>NUCLEOTIDE SEQUENCE</scope>
</reference>
<proteinExistence type="predicted"/>
<keyword evidence="1" id="KW-0677">Repeat</keyword>
<feature type="repeat" description="PPR" evidence="2">
    <location>
        <begin position="649"/>
        <end position="683"/>
    </location>
</feature>
<feature type="repeat" description="PPR" evidence="2">
    <location>
        <begin position="756"/>
        <end position="790"/>
    </location>
</feature>
<protein>
    <recommendedName>
        <fullName evidence="6">Pentatricopeptide repeat-containing protein, chloroplastic</fullName>
    </recommendedName>
</protein>
<dbReference type="Proteomes" id="UP000626109">
    <property type="component" value="Unassembled WGS sequence"/>
</dbReference>
<dbReference type="InterPro" id="IPR002885">
    <property type="entry name" value="PPR_rpt"/>
</dbReference>
<comment type="caution">
    <text evidence="4">The sequence shown here is derived from an EMBL/GenBank/DDBJ whole genome shotgun (WGS) entry which is preliminary data.</text>
</comment>
<feature type="compositionally biased region" description="Polar residues" evidence="3">
    <location>
        <begin position="141"/>
        <end position="151"/>
    </location>
</feature>
<dbReference type="PROSITE" id="PS51375">
    <property type="entry name" value="PPR"/>
    <property type="match status" value="4"/>
</dbReference>
<dbReference type="Pfam" id="PF13812">
    <property type="entry name" value="PPR_3"/>
    <property type="match status" value="1"/>
</dbReference>